<sequence>MPCVTLQRSTVVFPCEEHGVCRDPRSRDWGSGRDRLSGIGAHVLSNMSTRGRGRRGGTVGGSTRPQPEHQGGPSEERGNDMREILRSLATGVSTLVNNA</sequence>
<evidence type="ECO:0000256" key="1">
    <source>
        <dbReference type="SAM" id="MobiDB-lite"/>
    </source>
</evidence>
<protein>
    <submittedName>
        <fullName evidence="2">Uncharacterized protein</fullName>
    </submittedName>
</protein>
<dbReference type="Proteomes" id="UP000015453">
    <property type="component" value="Unassembled WGS sequence"/>
</dbReference>
<organism evidence="2 3">
    <name type="scientific">Genlisea aurea</name>
    <dbReference type="NCBI Taxonomy" id="192259"/>
    <lineage>
        <taxon>Eukaryota</taxon>
        <taxon>Viridiplantae</taxon>
        <taxon>Streptophyta</taxon>
        <taxon>Embryophyta</taxon>
        <taxon>Tracheophyta</taxon>
        <taxon>Spermatophyta</taxon>
        <taxon>Magnoliopsida</taxon>
        <taxon>eudicotyledons</taxon>
        <taxon>Gunneridae</taxon>
        <taxon>Pentapetalae</taxon>
        <taxon>asterids</taxon>
        <taxon>lamiids</taxon>
        <taxon>Lamiales</taxon>
        <taxon>Lentibulariaceae</taxon>
        <taxon>Genlisea</taxon>
    </lineage>
</organism>
<keyword evidence="3" id="KW-1185">Reference proteome</keyword>
<gene>
    <name evidence="2" type="ORF">M569_12780</name>
</gene>
<comment type="caution">
    <text evidence="2">The sequence shown here is derived from an EMBL/GenBank/DDBJ whole genome shotgun (WGS) entry which is preliminary data.</text>
</comment>
<accession>S8DGS5</accession>
<evidence type="ECO:0000313" key="3">
    <source>
        <dbReference type="Proteomes" id="UP000015453"/>
    </source>
</evidence>
<reference evidence="2 3" key="1">
    <citation type="journal article" date="2013" name="BMC Genomics">
        <title>The miniature genome of a carnivorous plant Genlisea aurea contains a low number of genes and short non-coding sequences.</title>
        <authorList>
            <person name="Leushkin E.V."/>
            <person name="Sutormin R.A."/>
            <person name="Nabieva E.R."/>
            <person name="Penin A.A."/>
            <person name="Kondrashov A.S."/>
            <person name="Logacheva M.D."/>
        </authorList>
    </citation>
    <scope>NUCLEOTIDE SEQUENCE [LARGE SCALE GENOMIC DNA]</scope>
</reference>
<feature type="region of interest" description="Disordered" evidence="1">
    <location>
        <begin position="45"/>
        <end position="82"/>
    </location>
</feature>
<proteinExistence type="predicted"/>
<evidence type="ECO:0000313" key="2">
    <source>
        <dbReference type="EMBL" id="EPS62013.1"/>
    </source>
</evidence>
<name>S8DGS5_9LAMI</name>
<dbReference type="AlphaFoldDB" id="S8DGS5"/>
<dbReference type="EMBL" id="AUSU01006448">
    <property type="protein sequence ID" value="EPS62013.1"/>
    <property type="molecule type" value="Genomic_DNA"/>
</dbReference>